<name>H2YGG4_CIOSA</name>
<dbReference type="AlphaFoldDB" id="H2YGG4"/>
<sequence length="83" mass="9149">MLRLLALLFKTECITRNSSESTFGLAYVLETMHGSTCHAKEIALLLIKVVEQWVVEPSVGLPGEINHRFVAACNALQNLFACS</sequence>
<evidence type="ECO:0000313" key="1">
    <source>
        <dbReference type="Ensembl" id="ENSCSAVP00000004413.1"/>
    </source>
</evidence>
<dbReference type="HOGENOM" id="CLU_2548733_0_0_1"/>
<dbReference type="Proteomes" id="UP000007875">
    <property type="component" value="Unassembled WGS sequence"/>
</dbReference>
<dbReference type="Ensembl" id="ENSCSAVT00000004477.1">
    <property type="protein sequence ID" value="ENSCSAVP00000004413.1"/>
    <property type="gene ID" value="ENSCSAVG00000002612.1"/>
</dbReference>
<reference evidence="1" key="3">
    <citation type="submission" date="2025-09" db="UniProtKB">
        <authorList>
            <consortium name="Ensembl"/>
        </authorList>
    </citation>
    <scope>IDENTIFICATION</scope>
</reference>
<proteinExistence type="predicted"/>
<keyword evidence="2" id="KW-1185">Reference proteome</keyword>
<reference evidence="2" key="1">
    <citation type="submission" date="2003-08" db="EMBL/GenBank/DDBJ databases">
        <authorList>
            <person name="Birren B."/>
            <person name="Nusbaum C."/>
            <person name="Abebe A."/>
            <person name="Abouelleil A."/>
            <person name="Adekoya E."/>
            <person name="Ait-zahra M."/>
            <person name="Allen N."/>
            <person name="Allen T."/>
            <person name="An P."/>
            <person name="Anderson M."/>
            <person name="Anderson S."/>
            <person name="Arachchi H."/>
            <person name="Armbruster J."/>
            <person name="Bachantsang P."/>
            <person name="Baldwin J."/>
            <person name="Barry A."/>
            <person name="Bayul T."/>
            <person name="Blitshsteyn B."/>
            <person name="Bloom T."/>
            <person name="Blye J."/>
            <person name="Boguslavskiy L."/>
            <person name="Borowsky M."/>
            <person name="Boukhgalter B."/>
            <person name="Brunache A."/>
            <person name="Butler J."/>
            <person name="Calixte N."/>
            <person name="Calvo S."/>
            <person name="Camarata J."/>
            <person name="Campo K."/>
            <person name="Chang J."/>
            <person name="Cheshatsang Y."/>
            <person name="Citroen M."/>
            <person name="Collymore A."/>
            <person name="Considine T."/>
            <person name="Cook A."/>
            <person name="Cooke P."/>
            <person name="Corum B."/>
            <person name="Cuomo C."/>
            <person name="David R."/>
            <person name="Dawoe T."/>
            <person name="Degray S."/>
            <person name="Dodge S."/>
            <person name="Dooley K."/>
            <person name="Dorje P."/>
            <person name="Dorjee K."/>
            <person name="Dorris L."/>
            <person name="Duffey N."/>
            <person name="Dupes A."/>
            <person name="Elkins T."/>
            <person name="Engels R."/>
            <person name="Erickson J."/>
            <person name="Farina A."/>
            <person name="Faro S."/>
            <person name="Ferreira P."/>
            <person name="Fischer H."/>
            <person name="Fitzgerald M."/>
            <person name="Foley K."/>
            <person name="Gage D."/>
            <person name="Galagan J."/>
            <person name="Gearin G."/>
            <person name="Gnerre S."/>
            <person name="Gnirke A."/>
            <person name="Goyette A."/>
            <person name="Graham J."/>
            <person name="Grandbois E."/>
            <person name="Gyaltsen K."/>
            <person name="Hafez N."/>
            <person name="Hagopian D."/>
            <person name="Hagos B."/>
            <person name="Hall J."/>
            <person name="Hatcher B."/>
            <person name="Heller A."/>
            <person name="Higgins H."/>
            <person name="Honan T."/>
            <person name="Horn A."/>
            <person name="Houde N."/>
            <person name="Hughes L."/>
            <person name="Hulme W."/>
            <person name="Husby E."/>
            <person name="Iliev I."/>
            <person name="Jaffe D."/>
            <person name="Jones C."/>
            <person name="Kamal M."/>
            <person name="Kamat A."/>
            <person name="Kamvysselis M."/>
            <person name="Karlsson E."/>
            <person name="Kells C."/>
            <person name="Kieu A."/>
            <person name="Kisner P."/>
            <person name="Kodira C."/>
            <person name="Kulbokas E."/>
            <person name="Labutti K."/>
            <person name="Lama D."/>
            <person name="Landers T."/>
            <person name="Leger J."/>
            <person name="Levine S."/>
            <person name="Lewis D."/>
            <person name="Lewis T."/>
            <person name="Lindblad-toh K."/>
            <person name="Liu X."/>
            <person name="Lokyitsang T."/>
            <person name="Lokyitsang Y."/>
            <person name="Lucien O."/>
            <person name="Lui A."/>
            <person name="Ma L.J."/>
            <person name="Mabbitt R."/>
            <person name="Macdonald J."/>
            <person name="Maclean C."/>
            <person name="Major J."/>
            <person name="Manning J."/>
            <person name="Marabella R."/>
            <person name="Maru K."/>
            <person name="Matthews C."/>
            <person name="Mauceli E."/>
            <person name="Mccarthy M."/>
            <person name="Mcdonough S."/>
            <person name="Mcghee T."/>
            <person name="Meldrim J."/>
            <person name="Meneus L."/>
            <person name="Mesirov J."/>
            <person name="Mihalev A."/>
            <person name="Mihova T."/>
            <person name="Mikkelsen T."/>
            <person name="Mlenga V."/>
            <person name="Moru K."/>
            <person name="Mozes J."/>
            <person name="Mulrain L."/>
            <person name="Munson G."/>
            <person name="Naylor J."/>
            <person name="Newes C."/>
            <person name="Nguyen C."/>
            <person name="Nguyen N."/>
            <person name="Nguyen T."/>
            <person name="Nicol R."/>
            <person name="Nielsen C."/>
            <person name="Nizzari M."/>
            <person name="Norbu C."/>
            <person name="Norbu N."/>
            <person name="O'donnell P."/>
            <person name="Okoawo O."/>
            <person name="O'leary S."/>
            <person name="Omotosho B."/>
            <person name="O'neill K."/>
            <person name="Osman S."/>
            <person name="Parker S."/>
            <person name="Perrin D."/>
            <person name="Phunkhang P."/>
            <person name="Piqani B."/>
            <person name="Purcell S."/>
            <person name="Rachupka T."/>
            <person name="Ramasamy U."/>
            <person name="Rameau R."/>
            <person name="Ray V."/>
            <person name="Raymond C."/>
            <person name="Retta R."/>
            <person name="Richardson S."/>
            <person name="Rise C."/>
            <person name="Rodriguez J."/>
            <person name="Rogers J."/>
            <person name="Rogov P."/>
            <person name="Rutman M."/>
            <person name="Schupbach R."/>
            <person name="Seaman C."/>
            <person name="Settipalli S."/>
            <person name="Sharpe T."/>
            <person name="Sheridan J."/>
            <person name="Sherpa N."/>
            <person name="Shi J."/>
            <person name="Smirnov S."/>
            <person name="Smith C."/>
            <person name="Sougnez C."/>
            <person name="Spencer B."/>
            <person name="Stalker J."/>
            <person name="Stange-thomann N."/>
            <person name="Stavropoulos S."/>
            <person name="Stetson K."/>
            <person name="Stone C."/>
            <person name="Stone S."/>
            <person name="Stubbs M."/>
            <person name="Talamas J."/>
            <person name="Tchuinga P."/>
            <person name="Tenzing P."/>
            <person name="Tesfaye S."/>
            <person name="Theodore J."/>
            <person name="Thoulutsang Y."/>
            <person name="Topham K."/>
            <person name="Towey S."/>
            <person name="Tsamla T."/>
            <person name="Tsomo N."/>
            <person name="Vallee D."/>
            <person name="Vassiliev H."/>
            <person name="Venkataraman V."/>
            <person name="Vinson J."/>
            <person name="Vo A."/>
            <person name="Wade C."/>
            <person name="Wang S."/>
            <person name="Wangchuk T."/>
            <person name="Wangdi T."/>
            <person name="Whittaker C."/>
            <person name="Wilkinson J."/>
            <person name="Wu Y."/>
            <person name="Wyman D."/>
            <person name="Yadav S."/>
            <person name="Yang S."/>
            <person name="Yang X."/>
            <person name="Yeager S."/>
            <person name="Yee E."/>
            <person name="Young G."/>
            <person name="Zainoun J."/>
            <person name="Zembeck L."/>
            <person name="Zimmer A."/>
            <person name="Zody M."/>
            <person name="Lander E."/>
        </authorList>
    </citation>
    <scope>NUCLEOTIDE SEQUENCE [LARGE SCALE GENOMIC DNA]</scope>
</reference>
<evidence type="ECO:0000313" key="2">
    <source>
        <dbReference type="Proteomes" id="UP000007875"/>
    </source>
</evidence>
<dbReference type="InParanoid" id="H2YGG4"/>
<reference evidence="1" key="2">
    <citation type="submission" date="2025-08" db="UniProtKB">
        <authorList>
            <consortium name="Ensembl"/>
        </authorList>
    </citation>
    <scope>IDENTIFICATION</scope>
</reference>
<accession>H2YGG4</accession>
<protein>
    <submittedName>
        <fullName evidence="1">Uncharacterized protein</fullName>
    </submittedName>
</protein>
<organism evidence="1 2">
    <name type="scientific">Ciona savignyi</name>
    <name type="common">Pacific transparent sea squirt</name>
    <dbReference type="NCBI Taxonomy" id="51511"/>
    <lineage>
        <taxon>Eukaryota</taxon>
        <taxon>Metazoa</taxon>
        <taxon>Chordata</taxon>
        <taxon>Tunicata</taxon>
        <taxon>Ascidiacea</taxon>
        <taxon>Phlebobranchia</taxon>
        <taxon>Cionidae</taxon>
        <taxon>Ciona</taxon>
    </lineage>
</organism>